<gene>
    <name evidence="1" type="ORF">ABS24_02170</name>
</gene>
<dbReference type="InterPro" id="IPR007446">
    <property type="entry name" value="PilP"/>
</dbReference>
<reference evidence="1 2" key="1">
    <citation type="submission" date="2015-10" db="EMBL/GenBank/DDBJ databases">
        <title>Metagenome-Assembled Genomes uncover a global brackish microbiome.</title>
        <authorList>
            <person name="Hugerth L.W."/>
            <person name="Larsson J."/>
            <person name="Alneberg J."/>
            <person name="Lindh M.V."/>
            <person name="Legrand C."/>
            <person name="Pinhassi J."/>
            <person name="Andersson A.F."/>
        </authorList>
    </citation>
    <scope>NUCLEOTIDE SEQUENCE [LARGE SCALE GENOMIC DNA]</scope>
    <source>
        <strain evidence="1">BACL26 MAG-121220-bin70</strain>
    </source>
</reference>
<sequence>MSSWLRCFFVLAVSACSAGGESKLEDRLSQVRGQQSPNVAPIPRFPSQPIYTYSSRFKRSPFIAESEFKANVTAEQSQALPPDLDRKKQPLELKEVSLISMVGLVRNKSNLWGLVADQTGKLSKVELGSYLGMNFGEVTAIDSSKITIIEKISDNRGRWFARSRLIFMEEVE</sequence>
<dbReference type="PIRSF" id="PIRSF016481">
    <property type="entry name" value="Pilus_assembly_PilP"/>
    <property type="match status" value="1"/>
</dbReference>
<evidence type="ECO:0000313" key="2">
    <source>
        <dbReference type="Proteomes" id="UP000051213"/>
    </source>
</evidence>
<evidence type="ECO:0000313" key="1">
    <source>
        <dbReference type="EMBL" id="KRO95196.1"/>
    </source>
</evidence>
<dbReference type="Proteomes" id="UP000051213">
    <property type="component" value="Unassembled WGS sequence"/>
</dbReference>
<dbReference type="Pfam" id="PF04351">
    <property type="entry name" value="PilP"/>
    <property type="match status" value="1"/>
</dbReference>
<dbReference type="AlphaFoldDB" id="A0A0R2U6L1"/>
<dbReference type="EMBL" id="LICA01000101">
    <property type="protein sequence ID" value="KRO95196.1"/>
    <property type="molecule type" value="Genomic_DNA"/>
</dbReference>
<accession>A0A0R2U6L1</accession>
<name>A0A0R2U6L1_9GAMM</name>
<dbReference type="Gene3D" id="2.30.30.830">
    <property type="match status" value="1"/>
</dbReference>
<evidence type="ECO:0008006" key="3">
    <source>
        <dbReference type="Google" id="ProtNLM"/>
    </source>
</evidence>
<comment type="caution">
    <text evidence="1">The sequence shown here is derived from an EMBL/GenBank/DDBJ whole genome shotgun (WGS) entry which is preliminary data.</text>
</comment>
<protein>
    <recommendedName>
        <fullName evidence="3">Pilus assembly protein PilP</fullName>
    </recommendedName>
</protein>
<organism evidence="1 2">
    <name type="scientific">SAR92 bacterium BACL26 MAG-121220-bin70</name>
    <dbReference type="NCBI Taxonomy" id="1655626"/>
    <lineage>
        <taxon>Bacteria</taxon>
        <taxon>Pseudomonadati</taxon>
        <taxon>Pseudomonadota</taxon>
        <taxon>Gammaproteobacteria</taxon>
        <taxon>Cellvibrionales</taxon>
        <taxon>Porticoccaceae</taxon>
        <taxon>SAR92 clade</taxon>
    </lineage>
</organism>
<proteinExistence type="predicted"/>